<proteinExistence type="predicted"/>
<protein>
    <submittedName>
        <fullName evidence="1">Bb9db068-7794-4678-a884-f65b470c13c0</fullName>
    </submittedName>
</protein>
<name>A0A3S4AUT1_9PEZI</name>
<sequence length="104" mass="11954">MVSDSGLFTPGFGAQHRPTLPLQSANPIRQRPLLNTLSMLLRILMFCDASQYRFWCESARLLPRSSLRLTETRDQFGLRWENESSSRKLGGTRVGTDRKWKIAK</sequence>
<dbReference type="AlphaFoldDB" id="A0A3S4AUT1"/>
<evidence type="ECO:0000313" key="2">
    <source>
        <dbReference type="Proteomes" id="UP000289323"/>
    </source>
</evidence>
<evidence type="ECO:0000313" key="1">
    <source>
        <dbReference type="EMBL" id="SPQ26533.1"/>
    </source>
</evidence>
<dbReference type="Proteomes" id="UP000289323">
    <property type="component" value="Unassembled WGS sequence"/>
</dbReference>
<reference evidence="1 2" key="1">
    <citation type="submission" date="2018-04" db="EMBL/GenBank/DDBJ databases">
        <authorList>
            <person name="Huttner S."/>
            <person name="Dainat J."/>
        </authorList>
    </citation>
    <scope>NUCLEOTIDE SEQUENCE [LARGE SCALE GENOMIC DNA]</scope>
</reference>
<dbReference type="EMBL" id="OUUZ01000018">
    <property type="protein sequence ID" value="SPQ26533.1"/>
    <property type="molecule type" value="Genomic_DNA"/>
</dbReference>
<accession>A0A3S4AUT1</accession>
<gene>
    <name evidence="1" type="ORF">TT172_LOCUS8952</name>
</gene>
<organism evidence="1 2">
    <name type="scientific">Thermothielavioides terrestris</name>
    <dbReference type="NCBI Taxonomy" id="2587410"/>
    <lineage>
        <taxon>Eukaryota</taxon>
        <taxon>Fungi</taxon>
        <taxon>Dikarya</taxon>
        <taxon>Ascomycota</taxon>
        <taxon>Pezizomycotina</taxon>
        <taxon>Sordariomycetes</taxon>
        <taxon>Sordariomycetidae</taxon>
        <taxon>Sordariales</taxon>
        <taxon>Chaetomiaceae</taxon>
        <taxon>Thermothielavioides</taxon>
    </lineage>
</organism>